<gene>
    <name evidence="1" type="ORF">TM35_000015730</name>
</gene>
<dbReference type="VEuPathDB" id="TriTrypDB:TM35_000015730"/>
<reference evidence="1 2" key="1">
    <citation type="submission" date="2017-03" db="EMBL/GenBank/DDBJ databases">
        <title>An alternative strategy for trypanosome survival in the mammalian bloodstream revealed through genome and transcriptome analysis of the ubiquitous bovine parasite Trypanosoma (Megatrypanum) theileri.</title>
        <authorList>
            <person name="Kelly S."/>
            <person name="Ivens A."/>
            <person name="Mott A."/>
            <person name="O'Neill E."/>
            <person name="Emms D."/>
            <person name="Macleod O."/>
            <person name="Voorheis P."/>
            <person name="Matthews J."/>
            <person name="Matthews K."/>
            <person name="Carrington M."/>
        </authorList>
    </citation>
    <scope>NUCLEOTIDE SEQUENCE [LARGE SCALE GENOMIC DNA]</scope>
    <source>
        <strain evidence="1">Edinburgh</strain>
    </source>
</reference>
<organism evidence="1 2">
    <name type="scientific">Trypanosoma theileri</name>
    <dbReference type="NCBI Taxonomy" id="67003"/>
    <lineage>
        <taxon>Eukaryota</taxon>
        <taxon>Discoba</taxon>
        <taxon>Euglenozoa</taxon>
        <taxon>Kinetoplastea</taxon>
        <taxon>Metakinetoplastina</taxon>
        <taxon>Trypanosomatida</taxon>
        <taxon>Trypanosomatidae</taxon>
        <taxon>Trypanosoma</taxon>
    </lineage>
</organism>
<dbReference type="EMBL" id="NBCO01000001">
    <property type="protein sequence ID" value="ORC93696.1"/>
    <property type="molecule type" value="Genomic_DNA"/>
</dbReference>
<dbReference type="RefSeq" id="XP_028887762.1">
    <property type="nucleotide sequence ID" value="XM_029021254.1"/>
</dbReference>
<proteinExistence type="predicted"/>
<sequence length="171" mass="18979">MDSDHSLISYSLAIGEGEPSVTNTFPRRKSATYALRKADRPNFTSKCDSASANATTWHSVYRGILRAVKQTIPKGSRDNPRTIWTDDMDLASQQAKYAFQAHLVTPHGDMLWNAFIRAKDRRNSAFRRGIQILMESRAQKLGALSTPQLALFKRIGGIASSPTFYSGSPIT</sequence>
<evidence type="ECO:0000313" key="2">
    <source>
        <dbReference type="Proteomes" id="UP000192257"/>
    </source>
</evidence>
<evidence type="ECO:0000313" key="1">
    <source>
        <dbReference type="EMBL" id="ORC93696.1"/>
    </source>
</evidence>
<keyword evidence="2" id="KW-1185">Reference proteome</keyword>
<accession>A0A1X0P9V3</accession>
<dbReference type="AlphaFoldDB" id="A0A1X0P9V3"/>
<name>A0A1X0P9V3_9TRYP</name>
<dbReference type="GeneID" id="39981034"/>
<dbReference type="Proteomes" id="UP000192257">
    <property type="component" value="Unassembled WGS sequence"/>
</dbReference>
<comment type="caution">
    <text evidence="1">The sequence shown here is derived from an EMBL/GenBank/DDBJ whole genome shotgun (WGS) entry which is preliminary data.</text>
</comment>
<dbReference type="OrthoDB" id="10562049at2759"/>
<protein>
    <submittedName>
        <fullName evidence="1">Uncharacterized protein</fullName>
    </submittedName>
</protein>